<sequence>MTWPTSLWTLLFAGAYPPSSMIGDDMSKVKSVLMERIDDYLLKQVAVAFLEQQWRLDRSGTVDYLSYLEGISEDAVEVVVENLAERFKGV</sequence>
<dbReference type="KEGG" id="vg:14217072"/>
<organism evidence="1 2">
    <name type="scientific">Pseudomonas phage vB_PaeP_p2-10_Or1</name>
    <dbReference type="NCBI Taxonomy" id="1234701"/>
    <lineage>
        <taxon>Viruses</taxon>
        <taxon>Duplodnaviria</taxon>
        <taxon>Heunggongvirae</taxon>
        <taxon>Uroviricota</taxon>
        <taxon>Caudoviricetes</taxon>
        <taxon>Bruynoghevirus</taxon>
        <taxon>Bruynoghevirus PaP3</taxon>
    </lineage>
</organism>
<dbReference type="RefSeq" id="YP_007183241.1">
    <property type="nucleotide sequence ID" value="NC_019813.1"/>
</dbReference>
<dbReference type="GeneID" id="14217072"/>
<evidence type="ECO:0000313" key="1">
    <source>
        <dbReference type="EMBL" id="CCN27174.1"/>
    </source>
</evidence>
<dbReference type="Proteomes" id="UP000009397">
    <property type="component" value="Segment"/>
</dbReference>
<proteinExistence type="predicted"/>
<dbReference type="EMBL" id="HF543949">
    <property type="protein sequence ID" value="CCN27174.1"/>
    <property type="molecule type" value="Genomic_DNA"/>
</dbReference>
<accession>K8DWG1</accession>
<dbReference type="OrthoDB" id="23536at10239"/>
<reference evidence="2" key="1">
    <citation type="journal article" date="2013" name="PLoS ONE">
        <title>The Susceptibility of Pseudomonas aeruginosa Strains from Cystic Fibrosis Patients to Bacteriophages.</title>
        <authorList>
            <person name="Essoh C."/>
            <person name="Blouin Y."/>
            <person name="Loukou G."/>
            <person name="Cablanmian A."/>
            <person name="Lathro S."/>
            <person name="Kutter E."/>
            <person name="Thien H.V."/>
            <person name="Vergnaud G."/>
            <person name="Pourcel C."/>
        </authorList>
    </citation>
    <scope>NUCLEOTIDE SEQUENCE [LARGE SCALE GENOMIC DNA]</scope>
</reference>
<protein>
    <submittedName>
        <fullName evidence="1">Uncharacterized protein</fullName>
    </submittedName>
</protein>
<name>K8DWG1_9CAUD</name>
<evidence type="ECO:0000313" key="2">
    <source>
        <dbReference type="Proteomes" id="UP000009397"/>
    </source>
</evidence>
<gene>
    <name evidence="1" type="ORF">BN425_orf_33</name>
</gene>